<protein>
    <recommendedName>
        <fullName evidence="6">S-protein homolog</fullName>
    </recommendedName>
</protein>
<reference evidence="7 8" key="1">
    <citation type="submission" date="2024-02" db="EMBL/GenBank/DDBJ databases">
        <title>de novo genome assembly of Solanum bulbocastanum strain 11H21.</title>
        <authorList>
            <person name="Hosaka A.J."/>
        </authorList>
    </citation>
    <scope>NUCLEOTIDE SEQUENCE [LARGE SCALE GENOMIC DNA]</scope>
    <source>
        <tissue evidence="7">Young leaves</tissue>
    </source>
</reference>
<dbReference type="Pfam" id="PF05938">
    <property type="entry name" value="Self-incomp_S1"/>
    <property type="match status" value="2"/>
</dbReference>
<evidence type="ECO:0000256" key="6">
    <source>
        <dbReference type="RuleBase" id="RU367044"/>
    </source>
</evidence>
<organism evidence="7 8">
    <name type="scientific">Solanum bulbocastanum</name>
    <name type="common">Wild potato</name>
    <dbReference type="NCBI Taxonomy" id="147425"/>
    <lineage>
        <taxon>Eukaryota</taxon>
        <taxon>Viridiplantae</taxon>
        <taxon>Streptophyta</taxon>
        <taxon>Embryophyta</taxon>
        <taxon>Tracheophyta</taxon>
        <taxon>Spermatophyta</taxon>
        <taxon>Magnoliopsida</taxon>
        <taxon>eudicotyledons</taxon>
        <taxon>Gunneridae</taxon>
        <taxon>Pentapetalae</taxon>
        <taxon>asterids</taxon>
        <taxon>lamiids</taxon>
        <taxon>Solanales</taxon>
        <taxon>Solanaceae</taxon>
        <taxon>Solanoideae</taxon>
        <taxon>Solaneae</taxon>
        <taxon>Solanum</taxon>
    </lineage>
</organism>
<dbReference type="AlphaFoldDB" id="A0AAN8Y963"/>
<name>A0AAN8Y963_SOLBU</name>
<evidence type="ECO:0000256" key="2">
    <source>
        <dbReference type="ARBA" id="ARBA00005581"/>
    </source>
</evidence>
<dbReference type="GO" id="GO:0060320">
    <property type="term" value="P:rejection of self pollen"/>
    <property type="evidence" value="ECO:0007669"/>
    <property type="project" value="UniProtKB-KW"/>
</dbReference>
<dbReference type="PANTHER" id="PTHR31232:SF105">
    <property type="entry name" value="S-PROTEIN HOMOLOG"/>
    <property type="match status" value="1"/>
</dbReference>
<dbReference type="Proteomes" id="UP001371456">
    <property type="component" value="Unassembled WGS sequence"/>
</dbReference>
<keyword evidence="3 6" id="KW-0713">Self-incompatibility</keyword>
<evidence type="ECO:0000256" key="3">
    <source>
        <dbReference type="ARBA" id="ARBA00022471"/>
    </source>
</evidence>
<evidence type="ECO:0000313" key="7">
    <source>
        <dbReference type="EMBL" id="KAK6781153.1"/>
    </source>
</evidence>
<accession>A0AAN8Y963</accession>
<dbReference type="GO" id="GO:0005576">
    <property type="term" value="C:extracellular region"/>
    <property type="evidence" value="ECO:0007669"/>
    <property type="project" value="UniProtKB-SubCell"/>
</dbReference>
<keyword evidence="8" id="KW-1185">Reference proteome</keyword>
<dbReference type="PANTHER" id="PTHR31232">
    <property type="match status" value="1"/>
</dbReference>
<evidence type="ECO:0000256" key="5">
    <source>
        <dbReference type="ARBA" id="ARBA00022729"/>
    </source>
</evidence>
<sequence>MPYNIQGYCEIRSEVHVHNDLPQNTPQLEVHCASRDYELGYRHPEIGTEYSWSFCPNPSTLFFCHFWWNGNDLVFDVDNKMEGCVYDKDYGSIPEDTIDCHWQVKADVYSINFLKMVHLVVKLLVLLFIMPYNIQGFCEEKHEVHVHNDLPQNTPQLEVHCASGDDDLGYRYPGVGTEFNWSFCPTFSTLYFCHFWWNGKNLAFDVFNNTDACVCNRGRGFIPYGTTHCHWQVKDDGFYIGYFNQNAGQVIYNKYLDW</sequence>
<dbReference type="EMBL" id="JBANQN010000009">
    <property type="protein sequence ID" value="KAK6781153.1"/>
    <property type="molecule type" value="Genomic_DNA"/>
</dbReference>
<evidence type="ECO:0000256" key="4">
    <source>
        <dbReference type="ARBA" id="ARBA00022525"/>
    </source>
</evidence>
<proteinExistence type="inferred from homology"/>
<gene>
    <name evidence="7" type="ORF">RDI58_023337</name>
</gene>
<evidence type="ECO:0000313" key="8">
    <source>
        <dbReference type="Proteomes" id="UP001371456"/>
    </source>
</evidence>
<comment type="subcellular location">
    <subcellularLocation>
        <location evidence="1 6">Secreted</location>
    </subcellularLocation>
</comment>
<keyword evidence="5" id="KW-0732">Signal</keyword>
<comment type="similarity">
    <text evidence="2 6">Belongs to the plant self-incompatibility (S1) protein family.</text>
</comment>
<comment type="caution">
    <text evidence="7">The sequence shown here is derived from an EMBL/GenBank/DDBJ whole genome shotgun (WGS) entry which is preliminary data.</text>
</comment>
<evidence type="ECO:0000256" key="1">
    <source>
        <dbReference type="ARBA" id="ARBA00004613"/>
    </source>
</evidence>
<keyword evidence="4 6" id="KW-0964">Secreted</keyword>
<dbReference type="InterPro" id="IPR010264">
    <property type="entry name" value="Self-incomp_S1"/>
</dbReference>